<evidence type="ECO:0000313" key="6">
    <source>
        <dbReference type="Proteomes" id="UP001565200"/>
    </source>
</evidence>
<dbReference type="InterPro" id="IPR035958">
    <property type="entry name" value="SecB-like_sf"/>
</dbReference>
<evidence type="ECO:0000256" key="2">
    <source>
        <dbReference type="ARBA" id="ARBA00022448"/>
    </source>
</evidence>
<evidence type="ECO:0000256" key="1">
    <source>
        <dbReference type="ARBA" id="ARBA00009990"/>
    </source>
</evidence>
<dbReference type="EMBL" id="JBCLPP010000067">
    <property type="protein sequence ID" value="MEY8246650.1"/>
    <property type="molecule type" value="Genomic_DNA"/>
</dbReference>
<evidence type="ECO:0000256" key="4">
    <source>
        <dbReference type="ARBA" id="ARBA00023010"/>
    </source>
</evidence>
<dbReference type="Proteomes" id="UP001565200">
    <property type="component" value="Unassembled WGS sequence"/>
</dbReference>
<organism evidence="5 6">
    <name type="scientific">Heminiphilus faecis</name>
    <dbReference type="NCBI Taxonomy" id="2601703"/>
    <lineage>
        <taxon>Bacteria</taxon>
        <taxon>Pseudomonadati</taxon>
        <taxon>Bacteroidota</taxon>
        <taxon>Bacteroidia</taxon>
        <taxon>Bacteroidales</taxon>
        <taxon>Muribaculaceae</taxon>
        <taxon>Heminiphilus</taxon>
    </lineage>
</organism>
<proteinExistence type="inferred from homology"/>
<dbReference type="InterPro" id="IPR003708">
    <property type="entry name" value="SecB"/>
</dbReference>
<dbReference type="Gene3D" id="3.10.420.10">
    <property type="entry name" value="SecB-like"/>
    <property type="match status" value="1"/>
</dbReference>
<sequence length="129" mass="14722">MKIQLKGWRVKDLVLTSKQENSFSESNDNKFQLSFGHALDPDNPQEFIIGFKIELNEAMFSIALEMAFVFETDSKIDENFKDSSFLKINAPAIAFPYIRAYISNLTLQSGYDSIILPSINFVSLNEKNK</sequence>
<comment type="caution">
    <text evidence="5">The sequence shown here is derived from an EMBL/GenBank/DDBJ whole genome shotgun (WGS) entry which is preliminary data.</text>
</comment>
<keyword evidence="6" id="KW-1185">Reference proteome</keyword>
<gene>
    <name evidence="5" type="ORF">AAK873_13665</name>
</gene>
<reference evidence="5 6" key="1">
    <citation type="submission" date="2024-03" db="EMBL/GenBank/DDBJ databases">
        <title>Mouse gut bacterial collection (mGBC) of GemPharmatech.</title>
        <authorList>
            <person name="He Y."/>
            <person name="Dong L."/>
            <person name="Wu D."/>
            <person name="Gao X."/>
            <person name="Lin Z."/>
        </authorList>
    </citation>
    <scope>NUCLEOTIDE SEQUENCE [LARGE SCALE GENOMIC DNA]</scope>
    <source>
        <strain evidence="5 6">54-13</strain>
    </source>
</reference>
<keyword evidence="3" id="KW-0653">Protein transport</keyword>
<dbReference type="RefSeq" id="WP_121700408.1">
    <property type="nucleotide sequence ID" value="NZ_JBCLPP010000067.1"/>
</dbReference>
<keyword evidence="2" id="KW-0813">Transport</keyword>
<keyword evidence="4" id="KW-0811">Translocation</keyword>
<name>A0ABV4D2D7_9BACT</name>
<evidence type="ECO:0000256" key="3">
    <source>
        <dbReference type="ARBA" id="ARBA00022927"/>
    </source>
</evidence>
<accession>A0ABV4D2D7</accession>
<dbReference type="Pfam" id="PF02556">
    <property type="entry name" value="SecB"/>
    <property type="match status" value="1"/>
</dbReference>
<protein>
    <submittedName>
        <fullName evidence="5">Protein-export chaperone SecB</fullName>
    </submittedName>
</protein>
<dbReference type="SUPFAM" id="SSF54611">
    <property type="entry name" value="SecB-like"/>
    <property type="match status" value="1"/>
</dbReference>
<evidence type="ECO:0000313" key="5">
    <source>
        <dbReference type="EMBL" id="MEY8246650.1"/>
    </source>
</evidence>
<comment type="similarity">
    <text evidence="1">Belongs to the SecB family.</text>
</comment>